<evidence type="ECO:0000313" key="2">
    <source>
        <dbReference type="Proteomes" id="UP000828941"/>
    </source>
</evidence>
<comment type="caution">
    <text evidence="1">The sequence shown here is derived from an EMBL/GenBank/DDBJ whole genome shotgun (WGS) entry which is preliminary data.</text>
</comment>
<protein>
    <submittedName>
        <fullName evidence="1">Uncharacterized protein</fullName>
    </submittedName>
</protein>
<gene>
    <name evidence="1" type="ORF">L6164_008536</name>
</gene>
<proteinExistence type="predicted"/>
<keyword evidence="2" id="KW-1185">Reference proteome</keyword>
<dbReference type="Proteomes" id="UP000828941">
    <property type="component" value="Chromosome 4"/>
</dbReference>
<sequence length="296" mass="33320">MTELMYGIPLNMMPMSFQTAHRVGSSSSIPVHDPPTESLRVTILPPLNMATNEAATFNLNVNRHVGERIEVVSKAGKLGFLKGESSGSGKQKAFVQAKRKEEVSFIIVPRPQEQYYQTYPQAPIEAIGQDIPKPFRGIDEDGQYDGEEFCIHYEQWGHSLEKCQEFRCLVQKLMNLGVVNVEKRSITIEKEVAMMRKEDKGFHAFVLKVPNPPPESITPKVIMKVSAPFLYQSNHVVPWNYEVKVELVKGKPEDQEACKKDDSVTNVGATGGFTRSGRYYLPDDTQKQKKETKGSL</sequence>
<organism evidence="1 2">
    <name type="scientific">Bauhinia variegata</name>
    <name type="common">Purple orchid tree</name>
    <name type="synonym">Phanera variegata</name>
    <dbReference type="NCBI Taxonomy" id="167791"/>
    <lineage>
        <taxon>Eukaryota</taxon>
        <taxon>Viridiplantae</taxon>
        <taxon>Streptophyta</taxon>
        <taxon>Embryophyta</taxon>
        <taxon>Tracheophyta</taxon>
        <taxon>Spermatophyta</taxon>
        <taxon>Magnoliopsida</taxon>
        <taxon>eudicotyledons</taxon>
        <taxon>Gunneridae</taxon>
        <taxon>Pentapetalae</taxon>
        <taxon>rosids</taxon>
        <taxon>fabids</taxon>
        <taxon>Fabales</taxon>
        <taxon>Fabaceae</taxon>
        <taxon>Cercidoideae</taxon>
        <taxon>Cercideae</taxon>
        <taxon>Bauhiniinae</taxon>
        <taxon>Bauhinia</taxon>
    </lineage>
</organism>
<dbReference type="EMBL" id="CM039429">
    <property type="protein sequence ID" value="KAI4347753.1"/>
    <property type="molecule type" value="Genomic_DNA"/>
</dbReference>
<evidence type="ECO:0000313" key="1">
    <source>
        <dbReference type="EMBL" id="KAI4347753.1"/>
    </source>
</evidence>
<reference evidence="1 2" key="1">
    <citation type="journal article" date="2022" name="DNA Res.">
        <title>Chromosomal-level genome assembly of the orchid tree Bauhinia variegata (Leguminosae; Cercidoideae) supports the allotetraploid origin hypothesis of Bauhinia.</title>
        <authorList>
            <person name="Zhong Y."/>
            <person name="Chen Y."/>
            <person name="Zheng D."/>
            <person name="Pang J."/>
            <person name="Liu Y."/>
            <person name="Luo S."/>
            <person name="Meng S."/>
            <person name="Qian L."/>
            <person name="Wei D."/>
            <person name="Dai S."/>
            <person name="Zhou R."/>
        </authorList>
    </citation>
    <scope>NUCLEOTIDE SEQUENCE [LARGE SCALE GENOMIC DNA]</scope>
    <source>
        <strain evidence="1">BV-YZ2020</strain>
    </source>
</reference>
<name>A0ACB9PH99_BAUVA</name>
<accession>A0ACB9PH99</accession>